<evidence type="ECO:0000256" key="5">
    <source>
        <dbReference type="ARBA" id="ARBA00022801"/>
    </source>
</evidence>
<evidence type="ECO:0000313" key="9">
    <source>
        <dbReference type="EMBL" id="SFE07952.1"/>
    </source>
</evidence>
<dbReference type="AlphaFoldDB" id="A0A1I1XKX2"/>
<feature type="domain" description="Peptidase M24" evidence="8">
    <location>
        <begin position="12"/>
        <end position="242"/>
    </location>
</feature>
<dbReference type="Proteomes" id="UP000199400">
    <property type="component" value="Unassembled WGS sequence"/>
</dbReference>
<comment type="function">
    <text evidence="1 6">Removes the N-terminal methionine from nascent proteins. The N-terminal methionine is often cleaved when the second residue in the primary sequence is small and uncharged (Met-Ala-, Cys, Gly, Pro, Ser, Thr, or Val). Requires deformylation of the N(alpha)-formylated initiator methionine before it can be hydrolyzed.</text>
</comment>
<dbReference type="InterPro" id="IPR036005">
    <property type="entry name" value="Creatinase/aminopeptidase-like"/>
</dbReference>
<sequence length="263" mass="28615">MAVEIKSKRDIEKMRATCRLAASVLDHIAPHVVPGVTTGELDKICHEYIVGHGAYPSPLNYKGFPRSICTSINEVICHGIPGDRVLNAGDILNIDITTTLDGYFGDCSDMFIVGGSTTPEAQQLVDVTRESLWLGIAEVGPTKRIGDIGAAIYEFAHGRHGYGVVEAFCGHGIGREFHMPPQVSHVGKRGNGLRMKPGMTFTIEPMINLGTPHCDILADGWTAVTKDGKWSAQVEHTILVTEHGFEVLTLRDASWRPSWARAS</sequence>
<feature type="binding site" evidence="6">
    <location>
        <position position="106"/>
    </location>
    <ligand>
        <name>a divalent metal cation</name>
        <dbReference type="ChEBI" id="CHEBI:60240"/>
        <label>2</label>
        <note>catalytic</note>
    </ligand>
</feature>
<comment type="similarity">
    <text evidence="6">Belongs to the peptidase M24A family. Methionine aminopeptidase type 1 subfamily.</text>
</comment>
<evidence type="ECO:0000256" key="3">
    <source>
        <dbReference type="ARBA" id="ARBA00022670"/>
    </source>
</evidence>
<dbReference type="GO" id="GO:0070006">
    <property type="term" value="F:metalloaminopeptidase activity"/>
    <property type="evidence" value="ECO:0007669"/>
    <property type="project" value="UniProtKB-UniRule"/>
</dbReference>
<dbReference type="EC" id="3.4.11.18" evidence="6 7"/>
<dbReference type="InterPro" id="IPR002467">
    <property type="entry name" value="Pept_M24A_MAP1"/>
</dbReference>
<dbReference type="InterPro" id="IPR001714">
    <property type="entry name" value="Pept_M24_MAP"/>
</dbReference>
<feature type="binding site" evidence="6">
    <location>
        <position position="106"/>
    </location>
    <ligand>
        <name>a divalent metal cation</name>
        <dbReference type="ChEBI" id="CHEBI:60240"/>
        <label>1</label>
    </ligand>
</feature>
<reference evidence="10" key="1">
    <citation type="submission" date="2016-10" db="EMBL/GenBank/DDBJ databases">
        <authorList>
            <person name="Varghese N."/>
            <person name="Submissions S."/>
        </authorList>
    </citation>
    <scope>NUCLEOTIDE SEQUENCE [LARGE SCALE GENOMIC DNA]</scope>
    <source>
        <strain evidence="10">ATCC 25963</strain>
    </source>
</reference>
<dbReference type="GO" id="GO:0004239">
    <property type="term" value="F:initiator methionyl aminopeptidase activity"/>
    <property type="evidence" value="ECO:0007669"/>
    <property type="project" value="UniProtKB-UniRule"/>
</dbReference>
<dbReference type="NCBIfam" id="TIGR00500">
    <property type="entry name" value="met_pdase_I"/>
    <property type="match status" value="1"/>
</dbReference>
<feature type="binding site" evidence="6">
    <location>
        <position position="204"/>
    </location>
    <ligand>
        <name>a divalent metal cation</name>
        <dbReference type="ChEBI" id="CHEBI:60240"/>
        <label>2</label>
        <note>catalytic</note>
    </ligand>
</feature>
<accession>A0A1I1XKX2</accession>
<keyword evidence="2 6" id="KW-0031">Aminopeptidase</keyword>
<keyword evidence="5 6" id="KW-0378">Hydrolase</keyword>
<keyword evidence="3 6" id="KW-0645">Protease</keyword>
<evidence type="ECO:0000313" key="10">
    <source>
        <dbReference type="Proteomes" id="UP000199400"/>
    </source>
</evidence>
<feature type="binding site" evidence="6">
    <location>
        <position position="95"/>
    </location>
    <ligand>
        <name>a divalent metal cation</name>
        <dbReference type="ChEBI" id="CHEBI:60240"/>
        <label>1</label>
    </ligand>
</feature>
<organism evidence="9 10">
    <name type="scientific">Nannocystis exedens</name>
    <dbReference type="NCBI Taxonomy" id="54"/>
    <lineage>
        <taxon>Bacteria</taxon>
        <taxon>Pseudomonadati</taxon>
        <taxon>Myxococcota</taxon>
        <taxon>Polyangia</taxon>
        <taxon>Nannocystales</taxon>
        <taxon>Nannocystaceae</taxon>
        <taxon>Nannocystis</taxon>
    </lineage>
</organism>
<dbReference type="Gene3D" id="3.90.230.10">
    <property type="entry name" value="Creatinase/methionine aminopeptidase superfamily"/>
    <property type="match status" value="1"/>
</dbReference>
<dbReference type="PROSITE" id="PS00680">
    <property type="entry name" value="MAP_1"/>
    <property type="match status" value="1"/>
</dbReference>
<comment type="cofactor">
    <cofactor evidence="6">
        <name>Co(2+)</name>
        <dbReference type="ChEBI" id="CHEBI:48828"/>
    </cofactor>
    <cofactor evidence="6">
        <name>Zn(2+)</name>
        <dbReference type="ChEBI" id="CHEBI:29105"/>
    </cofactor>
    <cofactor evidence="6">
        <name>Mn(2+)</name>
        <dbReference type="ChEBI" id="CHEBI:29035"/>
    </cofactor>
    <cofactor evidence="6">
        <name>Fe(2+)</name>
        <dbReference type="ChEBI" id="CHEBI:29033"/>
    </cofactor>
    <text evidence="6">Binds 2 divalent metal cations per subunit. Has a high-affinity and a low affinity metal-binding site. The true nature of the physiological cofactor is under debate. The enzyme is active with cobalt, zinc, manganese or divalent iron ions. Most likely, methionine aminopeptidases function as mononuclear Fe(2+)-metalloproteases under physiological conditions, and the catalytically relevant metal-binding site has been assigned to the histidine-containing high-affinity site.</text>
</comment>
<evidence type="ECO:0000256" key="2">
    <source>
        <dbReference type="ARBA" id="ARBA00022438"/>
    </source>
</evidence>
<dbReference type="PRINTS" id="PR00599">
    <property type="entry name" value="MAPEPTIDASE"/>
</dbReference>
<comment type="subunit">
    <text evidence="6">Monomer.</text>
</comment>
<dbReference type="EMBL" id="FOMX01000008">
    <property type="protein sequence ID" value="SFE07952.1"/>
    <property type="molecule type" value="Genomic_DNA"/>
</dbReference>
<feature type="binding site" evidence="6">
    <location>
        <position position="235"/>
    </location>
    <ligand>
        <name>a divalent metal cation</name>
        <dbReference type="ChEBI" id="CHEBI:60240"/>
        <label>2</label>
        <note>catalytic</note>
    </ligand>
</feature>
<dbReference type="Pfam" id="PF00557">
    <property type="entry name" value="Peptidase_M24"/>
    <property type="match status" value="1"/>
</dbReference>
<dbReference type="PANTHER" id="PTHR43330:SF8">
    <property type="entry name" value="METHIONINE AMINOPEPTIDASE 1D, MITOCHONDRIAL"/>
    <property type="match status" value="1"/>
</dbReference>
<proteinExistence type="inferred from homology"/>
<keyword evidence="4 6" id="KW-0479">Metal-binding</keyword>
<evidence type="ECO:0000256" key="7">
    <source>
        <dbReference type="RuleBase" id="RU003653"/>
    </source>
</evidence>
<comment type="catalytic activity">
    <reaction evidence="6 7">
        <text>Release of N-terminal amino acids, preferentially methionine, from peptides and arylamides.</text>
        <dbReference type="EC" id="3.4.11.18"/>
    </reaction>
</comment>
<dbReference type="OrthoDB" id="9802055at2"/>
<evidence type="ECO:0000259" key="8">
    <source>
        <dbReference type="Pfam" id="PF00557"/>
    </source>
</evidence>
<keyword evidence="10" id="KW-1185">Reference proteome</keyword>
<protein>
    <recommendedName>
        <fullName evidence="6 7">Methionine aminopeptidase</fullName>
        <shortName evidence="6">MAP</shortName>
        <shortName evidence="6">MetAP</shortName>
        <ecNumber evidence="6 7">3.4.11.18</ecNumber>
    </recommendedName>
    <alternativeName>
        <fullName evidence="6">Peptidase M</fullName>
    </alternativeName>
</protein>
<feature type="binding site" evidence="6">
    <location>
        <position position="235"/>
    </location>
    <ligand>
        <name>a divalent metal cation</name>
        <dbReference type="ChEBI" id="CHEBI:60240"/>
        <label>1</label>
    </ligand>
</feature>
<feature type="binding site" evidence="6">
    <location>
        <position position="178"/>
    </location>
    <ligand>
        <name>substrate</name>
    </ligand>
</feature>
<evidence type="ECO:0000256" key="6">
    <source>
        <dbReference type="HAMAP-Rule" id="MF_01974"/>
    </source>
</evidence>
<dbReference type="CDD" id="cd01086">
    <property type="entry name" value="MetAP1"/>
    <property type="match status" value="1"/>
</dbReference>
<dbReference type="SUPFAM" id="SSF55920">
    <property type="entry name" value="Creatinase/aminopeptidase"/>
    <property type="match status" value="1"/>
</dbReference>
<dbReference type="GO" id="GO:0046872">
    <property type="term" value="F:metal ion binding"/>
    <property type="evidence" value="ECO:0007669"/>
    <property type="project" value="UniProtKB-UniRule"/>
</dbReference>
<dbReference type="GO" id="GO:0006508">
    <property type="term" value="P:proteolysis"/>
    <property type="evidence" value="ECO:0007669"/>
    <property type="project" value="UniProtKB-KW"/>
</dbReference>
<dbReference type="PANTHER" id="PTHR43330">
    <property type="entry name" value="METHIONINE AMINOPEPTIDASE"/>
    <property type="match status" value="1"/>
</dbReference>
<evidence type="ECO:0000256" key="4">
    <source>
        <dbReference type="ARBA" id="ARBA00022723"/>
    </source>
</evidence>
<dbReference type="RefSeq" id="WP_096331216.1">
    <property type="nucleotide sequence ID" value="NZ_FOMX01000008.1"/>
</dbReference>
<feature type="binding site" evidence="6">
    <location>
        <position position="78"/>
    </location>
    <ligand>
        <name>substrate</name>
    </ligand>
</feature>
<name>A0A1I1XKX2_9BACT</name>
<dbReference type="InterPro" id="IPR000994">
    <property type="entry name" value="Pept_M24"/>
</dbReference>
<evidence type="ECO:0000256" key="1">
    <source>
        <dbReference type="ARBA" id="ARBA00002521"/>
    </source>
</evidence>
<gene>
    <name evidence="6" type="primary">map</name>
    <name evidence="9" type="ORF">SAMN02745121_02932</name>
</gene>
<feature type="binding site" evidence="6">
    <location>
        <position position="171"/>
    </location>
    <ligand>
        <name>a divalent metal cation</name>
        <dbReference type="ChEBI" id="CHEBI:60240"/>
        <label>2</label>
        <note>catalytic</note>
    </ligand>
</feature>
<dbReference type="HAMAP" id="MF_01974">
    <property type="entry name" value="MetAP_1"/>
    <property type="match status" value="1"/>
</dbReference>
<dbReference type="STRING" id="54.SAMN02745121_02932"/>